<organism evidence="1 2">
    <name type="scientific">Dictyobacter alpinus</name>
    <dbReference type="NCBI Taxonomy" id="2014873"/>
    <lineage>
        <taxon>Bacteria</taxon>
        <taxon>Bacillati</taxon>
        <taxon>Chloroflexota</taxon>
        <taxon>Ktedonobacteria</taxon>
        <taxon>Ktedonobacterales</taxon>
        <taxon>Dictyobacteraceae</taxon>
        <taxon>Dictyobacter</taxon>
    </lineage>
</organism>
<dbReference type="Gene3D" id="2.60.120.620">
    <property type="entry name" value="q2cbj1_9rhob like domain"/>
    <property type="match status" value="1"/>
</dbReference>
<accession>A0A402B2W9</accession>
<protein>
    <submittedName>
        <fullName evidence="1">Protein involved in biosynthesis of mitomycin antibiotics/polyketide fumonisin</fullName>
    </submittedName>
</protein>
<dbReference type="SUPFAM" id="SSF51197">
    <property type="entry name" value="Clavaminate synthase-like"/>
    <property type="match status" value="1"/>
</dbReference>
<dbReference type="EMBL" id="BIFT01000001">
    <property type="protein sequence ID" value="GCE25705.1"/>
    <property type="molecule type" value="Genomic_DNA"/>
</dbReference>
<dbReference type="AlphaFoldDB" id="A0A402B2W9"/>
<dbReference type="Pfam" id="PF05721">
    <property type="entry name" value="PhyH"/>
    <property type="match status" value="1"/>
</dbReference>
<dbReference type="RefSeq" id="WP_126626257.1">
    <property type="nucleotide sequence ID" value="NZ_BIFT01000001.1"/>
</dbReference>
<dbReference type="InterPro" id="IPR008775">
    <property type="entry name" value="Phytyl_CoA_dOase-like"/>
</dbReference>
<evidence type="ECO:0000313" key="2">
    <source>
        <dbReference type="Proteomes" id="UP000287171"/>
    </source>
</evidence>
<dbReference type="GO" id="GO:0016706">
    <property type="term" value="F:2-oxoglutarate-dependent dioxygenase activity"/>
    <property type="evidence" value="ECO:0007669"/>
    <property type="project" value="UniProtKB-ARBA"/>
</dbReference>
<reference evidence="2" key="1">
    <citation type="submission" date="2018-12" db="EMBL/GenBank/DDBJ databases">
        <title>Tengunoibacter tsumagoiensis gen. nov., sp. nov., Dictyobacter kobayashii sp. nov., D. alpinus sp. nov., and D. joshuensis sp. nov. and description of Dictyobacteraceae fam. nov. within the order Ktedonobacterales isolated from Tengu-no-mugimeshi.</title>
        <authorList>
            <person name="Wang C.M."/>
            <person name="Zheng Y."/>
            <person name="Sakai Y."/>
            <person name="Toyoda A."/>
            <person name="Minakuchi Y."/>
            <person name="Abe K."/>
            <person name="Yokota A."/>
            <person name="Yabe S."/>
        </authorList>
    </citation>
    <scope>NUCLEOTIDE SEQUENCE [LARGE SCALE GENOMIC DNA]</scope>
    <source>
        <strain evidence="2">Uno16</strain>
    </source>
</reference>
<keyword evidence="2" id="KW-1185">Reference proteome</keyword>
<dbReference type="Proteomes" id="UP000287171">
    <property type="component" value="Unassembled WGS sequence"/>
</dbReference>
<evidence type="ECO:0000313" key="1">
    <source>
        <dbReference type="EMBL" id="GCE25705.1"/>
    </source>
</evidence>
<gene>
    <name evidence="1" type="ORF">KDA_11890</name>
</gene>
<comment type="caution">
    <text evidence="1">The sequence shown here is derived from an EMBL/GenBank/DDBJ whole genome shotgun (WGS) entry which is preliminary data.</text>
</comment>
<dbReference type="PANTHER" id="PTHR20883">
    <property type="entry name" value="PHYTANOYL-COA DIOXYGENASE DOMAIN CONTAINING 1"/>
    <property type="match status" value="1"/>
</dbReference>
<name>A0A402B2W9_9CHLR</name>
<dbReference type="PANTHER" id="PTHR20883:SF46">
    <property type="entry name" value="PHYTANOYL-COA HYDROXYLASE"/>
    <property type="match status" value="1"/>
</dbReference>
<dbReference type="OrthoDB" id="149211at2"/>
<dbReference type="GO" id="GO:0005506">
    <property type="term" value="F:iron ion binding"/>
    <property type="evidence" value="ECO:0007669"/>
    <property type="project" value="UniProtKB-ARBA"/>
</dbReference>
<sequence length="249" mass="27603">MLNAEQQAFYQENGYILVKGVLTKEEAQAYRQECHSLAERLSKEKDIDATWGSARTGVAAPTKILHCHDVQFQAAAFSRLLVDERITGIASDIIGSPNVQLHHNKMFIKPPEKGSPFPLHQDHPFFPHQHHSMIAAIVHFDDAPMEKGCVCVVPGSHKLGPLQHLPEGSWHLPLEQYPLESAQPCPAEAGDVLFFSYLTIHGSGVNVSNEARTTVLIQMRDPQDPPTVDTHKSRGQGMMLRGIDPLISK</sequence>
<proteinExistence type="predicted"/>